<dbReference type="SUPFAM" id="SSF52058">
    <property type="entry name" value="L domain-like"/>
    <property type="match status" value="1"/>
</dbReference>
<comment type="caution">
    <text evidence="1">The sequence shown here is derived from an EMBL/GenBank/DDBJ whole genome shotgun (WGS) entry which is preliminary data.</text>
</comment>
<dbReference type="AlphaFoldDB" id="A0A397S6M1"/>
<reference evidence="1 2" key="1">
    <citation type="submission" date="2018-06" db="EMBL/GenBank/DDBJ databases">
        <title>Comparative genomics reveals the genomic features of Rhizophagus irregularis, R. cerebriforme, R. diaphanum and Gigaspora rosea, and their symbiotic lifestyle signature.</title>
        <authorList>
            <person name="Morin E."/>
            <person name="San Clemente H."/>
            <person name="Chen E.C.H."/>
            <person name="De La Providencia I."/>
            <person name="Hainaut M."/>
            <person name="Kuo A."/>
            <person name="Kohler A."/>
            <person name="Murat C."/>
            <person name="Tang N."/>
            <person name="Roy S."/>
            <person name="Loubradou J."/>
            <person name="Henrissat B."/>
            <person name="Grigoriev I.V."/>
            <person name="Corradi N."/>
            <person name="Roux C."/>
            <person name="Martin F.M."/>
        </authorList>
    </citation>
    <scope>NUCLEOTIDE SEQUENCE [LARGE SCALE GENOMIC DNA]</scope>
    <source>
        <strain evidence="1 2">DAOM 227022</strain>
    </source>
</reference>
<dbReference type="OrthoDB" id="2448761at2759"/>
<evidence type="ECO:0000313" key="1">
    <source>
        <dbReference type="EMBL" id="RIA81142.1"/>
    </source>
</evidence>
<dbReference type="EMBL" id="QKYT01000841">
    <property type="protein sequence ID" value="RIA81142.1"/>
    <property type="molecule type" value="Genomic_DNA"/>
</dbReference>
<name>A0A397S6M1_9GLOM</name>
<dbReference type="Proteomes" id="UP000265703">
    <property type="component" value="Unassembled WGS sequence"/>
</dbReference>
<organism evidence="1 2">
    <name type="scientific">Glomus cerebriforme</name>
    <dbReference type="NCBI Taxonomy" id="658196"/>
    <lineage>
        <taxon>Eukaryota</taxon>
        <taxon>Fungi</taxon>
        <taxon>Fungi incertae sedis</taxon>
        <taxon>Mucoromycota</taxon>
        <taxon>Glomeromycotina</taxon>
        <taxon>Glomeromycetes</taxon>
        <taxon>Glomerales</taxon>
        <taxon>Glomeraceae</taxon>
        <taxon>Glomus</taxon>
    </lineage>
</organism>
<dbReference type="InterPro" id="IPR032675">
    <property type="entry name" value="LRR_dom_sf"/>
</dbReference>
<accession>A0A397S6M1</accession>
<evidence type="ECO:0000313" key="2">
    <source>
        <dbReference type="Proteomes" id="UP000265703"/>
    </source>
</evidence>
<keyword evidence="2" id="KW-1185">Reference proteome</keyword>
<sequence length="362" mass="42533">MGKGRKFNQVANINGGVKYLPITLTESTNTFPVSYSFKERPVSKTLIQSLLWKYERSEKKKVLIMIKHKEFWYPDEKRKVTVELNLDENLLKGDLIIEGITLRNLPNLKVFVAHNMYEKFKRLDIINCPQIKEIDIGNNHLTNLEFLDNLDFEKLTKLVIGESDFPSQDLSKFSKFENLENLDLRNTDTYGNLESLKNLTKLKRLDITGTDVDQEFLKELIEKKIELTRFKELEEDSPDYDEKCEKYGKECRKIKKEMKKKLGSEDMNEVRRVIKDCKKIARWQIELEKKLDSKQLLLGEKNQASQITNYYDNNHQKSEKKLVSYHDQIIQKLTDNEQNIVEPILEEKPVGRGGFAEVYRGK</sequence>
<dbReference type="Gene3D" id="3.80.10.10">
    <property type="entry name" value="Ribonuclease Inhibitor"/>
    <property type="match status" value="1"/>
</dbReference>
<dbReference type="STRING" id="658196.A0A397S6M1"/>
<gene>
    <name evidence="1" type="ORF">C1645_744742</name>
</gene>
<protein>
    <submittedName>
        <fullName evidence="1">Uncharacterized protein</fullName>
    </submittedName>
</protein>
<proteinExistence type="predicted"/>